<reference evidence="2" key="1">
    <citation type="submission" date="2023-02" db="EMBL/GenBank/DDBJ databases">
        <title>Identification and recombinant expression of a fungal hydrolase from Papiliotrema laurentii that hydrolyzes apple cutin and clears colloidal polyester polyurethane.</title>
        <authorList>
            <consortium name="DOE Joint Genome Institute"/>
            <person name="Roman V.A."/>
            <person name="Bojanowski C."/>
            <person name="Crable B.R."/>
            <person name="Wagner D.N."/>
            <person name="Hung C.S."/>
            <person name="Nadeau L.J."/>
            <person name="Schratz L."/>
            <person name="Haridas S."/>
            <person name="Pangilinan J."/>
            <person name="Lipzen A."/>
            <person name="Na H."/>
            <person name="Yan M."/>
            <person name="Ng V."/>
            <person name="Grigoriev I.V."/>
            <person name="Spatafora J.W."/>
            <person name="Barlow D."/>
            <person name="Biffinger J."/>
            <person name="Kelley-Loughnane N."/>
            <person name="Varaljay V.A."/>
            <person name="Crookes-Goodson W.J."/>
        </authorList>
    </citation>
    <scope>NUCLEOTIDE SEQUENCE</scope>
    <source>
        <strain evidence="2">5307AH</strain>
    </source>
</reference>
<proteinExistence type="predicted"/>
<evidence type="ECO:0000313" key="3">
    <source>
        <dbReference type="Proteomes" id="UP001182556"/>
    </source>
</evidence>
<sequence length="229" mass="26189">MSELHKAFAVERLLRFHVPMSETDLRAVRCPDVDKPHACVAQAYSNIFEDPWTSLTQRKTIQSIIREWHDGSLGTAFEGVSAAEKARENVYKRLLTLADTMLRYRIECKEHWASLWTVSNDRLATLFDERKMLLRLNCWRASNRPGDPFISPTDFSSWNQVEVTPDLTEQVVFPDDDERLNEALEMMNESYMSWSRSAAKSGTLQASDGAGNVQISGRRVDSSRESHFG</sequence>
<comment type="caution">
    <text evidence="2">The sequence shown here is derived from an EMBL/GenBank/DDBJ whole genome shotgun (WGS) entry which is preliminary data.</text>
</comment>
<name>A0AAD9L639_PAPLA</name>
<gene>
    <name evidence="2" type="ORF">DB88DRAFT_509756</name>
</gene>
<organism evidence="2 3">
    <name type="scientific">Papiliotrema laurentii</name>
    <name type="common">Cryptococcus laurentii</name>
    <dbReference type="NCBI Taxonomy" id="5418"/>
    <lineage>
        <taxon>Eukaryota</taxon>
        <taxon>Fungi</taxon>
        <taxon>Dikarya</taxon>
        <taxon>Basidiomycota</taxon>
        <taxon>Agaricomycotina</taxon>
        <taxon>Tremellomycetes</taxon>
        <taxon>Tremellales</taxon>
        <taxon>Rhynchogastremaceae</taxon>
        <taxon>Papiliotrema</taxon>
    </lineage>
</organism>
<dbReference type="Proteomes" id="UP001182556">
    <property type="component" value="Unassembled WGS sequence"/>
</dbReference>
<protein>
    <submittedName>
        <fullName evidence="2">Uncharacterized protein</fullName>
    </submittedName>
</protein>
<evidence type="ECO:0000313" key="2">
    <source>
        <dbReference type="EMBL" id="KAK1924683.1"/>
    </source>
</evidence>
<dbReference type="AlphaFoldDB" id="A0AAD9L639"/>
<feature type="region of interest" description="Disordered" evidence="1">
    <location>
        <begin position="203"/>
        <end position="229"/>
    </location>
</feature>
<dbReference type="EMBL" id="JAODAN010000004">
    <property type="protein sequence ID" value="KAK1924683.1"/>
    <property type="molecule type" value="Genomic_DNA"/>
</dbReference>
<evidence type="ECO:0000256" key="1">
    <source>
        <dbReference type="SAM" id="MobiDB-lite"/>
    </source>
</evidence>
<accession>A0AAD9L639</accession>
<feature type="compositionally biased region" description="Basic and acidic residues" evidence="1">
    <location>
        <begin position="218"/>
        <end position="229"/>
    </location>
</feature>
<keyword evidence="3" id="KW-1185">Reference proteome</keyword>